<evidence type="ECO:0000256" key="4">
    <source>
        <dbReference type="SAM" id="MobiDB-lite"/>
    </source>
</evidence>
<organism evidence="7 8">
    <name type="scientific">Gemmatimonas groenlandica</name>
    <dbReference type="NCBI Taxonomy" id="2732249"/>
    <lineage>
        <taxon>Bacteria</taxon>
        <taxon>Pseudomonadati</taxon>
        <taxon>Gemmatimonadota</taxon>
        <taxon>Gemmatimonadia</taxon>
        <taxon>Gemmatimonadales</taxon>
        <taxon>Gemmatimonadaceae</taxon>
        <taxon>Gemmatimonas</taxon>
    </lineage>
</organism>
<dbReference type="EC" id="5.2.1.8" evidence="1"/>
<dbReference type="GO" id="GO:0003755">
    <property type="term" value="F:peptidyl-prolyl cis-trans isomerase activity"/>
    <property type="evidence" value="ECO:0007669"/>
    <property type="project" value="UniProtKB-KW"/>
</dbReference>
<dbReference type="PROSITE" id="PS50072">
    <property type="entry name" value="CSA_PPIASE_2"/>
    <property type="match status" value="1"/>
</dbReference>
<keyword evidence="5" id="KW-0732">Signal</keyword>
<evidence type="ECO:0000256" key="3">
    <source>
        <dbReference type="ARBA" id="ARBA00023235"/>
    </source>
</evidence>
<accession>A0A6M4IU29</accession>
<keyword evidence="8" id="KW-1185">Reference proteome</keyword>
<feature type="signal peptide" evidence="5">
    <location>
        <begin position="1"/>
        <end position="24"/>
    </location>
</feature>
<protein>
    <recommendedName>
        <fullName evidence="1">peptidylprolyl isomerase</fullName>
        <ecNumber evidence="1">5.2.1.8</ecNumber>
    </recommendedName>
</protein>
<dbReference type="PANTHER" id="PTHR43246">
    <property type="entry name" value="PEPTIDYL-PROLYL CIS-TRANS ISOMERASE CYP38, CHLOROPLASTIC"/>
    <property type="match status" value="1"/>
</dbReference>
<feature type="region of interest" description="Disordered" evidence="4">
    <location>
        <begin position="201"/>
        <end position="222"/>
    </location>
</feature>
<feature type="domain" description="PPIase cyclophilin-type" evidence="6">
    <location>
        <begin position="73"/>
        <end position="195"/>
    </location>
</feature>
<dbReference type="Proteomes" id="UP000500938">
    <property type="component" value="Chromosome"/>
</dbReference>
<gene>
    <name evidence="7" type="ORF">HKW67_13025</name>
</gene>
<keyword evidence="3 7" id="KW-0413">Isomerase</keyword>
<dbReference type="AlphaFoldDB" id="A0A6M4IU29"/>
<evidence type="ECO:0000256" key="2">
    <source>
        <dbReference type="ARBA" id="ARBA00023110"/>
    </source>
</evidence>
<dbReference type="InterPro" id="IPR029000">
    <property type="entry name" value="Cyclophilin-like_dom_sf"/>
</dbReference>
<dbReference type="InterPro" id="IPR044665">
    <property type="entry name" value="E_coli_cyclophilin_A-like"/>
</dbReference>
<dbReference type="SUPFAM" id="SSF50891">
    <property type="entry name" value="Cyclophilin-like"/>
    <property type="match status" value="1"/>
</dbReference>
<feature type="chain" id="PRO_5026861013" description="peptidylprolyl isomerase" evidence="5">
    <location>
        <begin position="25"/>
        <end position="241"/>
    </location>
</feature>
<proteinExistence type="predicted"/>
<evidence type="ECO:0000256" key="1">
    <source>
        <dbReference type="ARBA" id="ARBA00013194"/>
    </source>
</evidence>
<keyword evidence="2" id="KW-0697">Rotamase</keyword>
<dbReference type="InterPro" id="IPR002130">
    <property type="entry name" value="Cyclophilin-type_PPIase_dom"/>
</dbReference>
<reference evidence="7 8" key="1">
    <citation type="submission" date="2020-05" db="EMBL/GenBank/DDBJ databases">
        <title>Complete genome sequence of Gemmatimonas greenlandica TET16.</title>
        <authorList>
            <person name="Zeng Y."/>
        </authorList>
    </citation>
    <scope>NUCLEOTIDE SEQUENCE [LARGE SCALE GENOMIC DNA]</scope>
    <source>
        <strain evidence="7 8">TET16</strain>
    </source>
</reference>
<dbReference type="KEGG" id="ggr:HKW67_13025"/>
<evidence type="ECO:0000256" key="5">
    <source>
        <dbReference type="SAM" id="SignalP"/>
    </source>
</evidence>
<dbReference type="EMBL" id="CP053085">
    <property type="protein sequence ID" value="QJR36362.1"/>
    <property type="molecule type" value="Genomic_DNA"/>
</dbReference>
<dbReference type="PROSITE" id="PS51257">
    <property type="entry name" value="PROKAR_LIPOPROTEIN"/>
    <property type="match status" value="1"/>
</dbReference>
<evidence type="ECO:0000313" key="8">
    <source>
        <dbReference type="Proteomes" id="UP000500938"/>
    </source>
</evidence>
<name>A0A6M4IU29_9BACT</name>
<dbReference type="RefSeq" id="WP_171225794.1">
    <property type="nucleotide sequence ID" value="NZ_CP053085.1"/>
</dbReference>
<evidence type="ECO:0000313" key="7">
    <source>
        <dbReference type="EMBL" id="QJR36362.1"/>
    </source>
</evidence>
<dbReference type="Gene3D" id="2.40.100.10">
    <property type="entry name" value="Cyclophilin-like"/>
    <property type="match status" value="1"/>
</dbReference>
<sequence>MPTPRESHLLRRTLAILAAFVALGACHRAPSADIAATAPSPVAARALLLDPANAEFTRPAPPISRLRFETSKGVFVLELHRDWGPLGADRLYNLARIGYFTDTRFHRVRAAYIAQWGLHGDSAVNAAWKGRYLRDDPPRSRNTRGTFAFSYESPGRENTRNTQIYVNLADNPRNDAEPFTVLGTVVEGLSVLDSLYSGYGEDSGSGVRQGKQGPLERGGNAYMDREFPKLDRILRVTISKP</sequence>
<evidence type="ECO:0000259" key="6">
    <source>
        <dbReference type="PROSITE" id="PS50072"/>
    </source>
</evidence>
<dbReference type="Pfam" id="PF00160">
    <property type="entry name" value="Pro_isomerase"/>
    <property type="match status" value="1"/>
</dbReference>